<feature type="region of interest" description="Disordered" evidence="1">
    <location>
        <begin position="118"/>
        <end position="180"/>
    </location>
</feature>
<proteinExistence type="predicted"/>
<feature type="chain" id="PRO_5025341039" evidence="3">
    <location>
        <begin position="20"/>
        <end position="286"/>
    </location>
</feature>
<dbReference type="EMBL" id="ML769517">
    <property type="protein sequence ID" value="KAE9396213.1"/>
    <property type="molecule type" value="Genomic_DNA"/>
</dbReference>
<evidence type="ECO:0000256" key="2">
    <source>
        <dbReference type="SAM" id="Phobius"/>
    </source>
</evidence>
<evidence type="ECO:0000256" key="1">
    <source>
        <dbReference type="SAM" id="MobiDB-lite"/>
    </source>
</evidence>
<keyword evidence="5" id="KW-1185">Reference proteome</keyword>
<reference evidence="4" key="1">
    <citation type="journal article" date="2019" name="Environ. Microbiol.">
        <title>Fungal ecological strategies reflected in gene transcription - a case study of two litter decomposers.</title>
        <authorList>
            <person name="Barbi F."/>
            <person name="Kohler A."/>
            <person name="Barry K."/>
            <person name="Baskaran P."/>
            <person name="Daum C."/>
            <person name="Fauchery L."/>
            <person name="Ihrmark K."/>
            <person name="Kuo A."/>
            <person name="LaButti K."/>
            <person name="Lipzen A."/>
            <person name="Morin E."/>
            <person name="Grigoriev I.V."/>
            <person name="Henrissat B."/>
            <person name="Lindahl B."/>
            <person name="Martin F."/>
        </authorList>
    </citation>
    <scope>NUCLEOTIDE SEQUENCE</scope>
    <source>
        <strain evidence="4">JB14</strain>
    </source>
</reference>
<dbReference type="OrthoDB" id="3233375at2759"/>
<keyword evidence="2" id="KW-1133">Transmembrane helix</keyword>
<feature type="compositionally biased region" description="Basic and acidic residues" evidence="1">
    <location>
        <begin position="155"/>
        <end position="167"/>
    </location>
</feature>
<feature type="compositionally biased region" description="Basic residues" evidence="1">
    <location>
        <begin position="118"/>
        <end position="129"/>
    </location>
</feature>
<evidence type="ECO:0000256" key="3">
    <source>
        <dbReference type="SAM" id="SignalP"/>
    </source>
</evidence>
<dbReference type="Proteomes" id="UP000799118">
    <property type="component" value="Unassembled WGS sequence"/>
</dbReference>
<feature type="compositionally biased region" description="Acidic residues" evidence="1">
    <location>
        <begin position="132"/>
        <end position="143"/>
    </location>
</feature>
<evidence type="ECO:0000313" key="4">
    <source>
        <dbReference type="EMBL" id="KAE9396213.1"/>
    </source>
</evidence>
<feature type="signal peptide" evidence="3">
    <location>
        <begin position="1"/>
        <end position="19"/>
    </location>
</feature>
<keyword evidence="3" id="KW-0732">Signal</keyword>
<evidence type="ECO:0000313" key="5">
    <source>
        <dbReference type="Proteomes" id="UP000799118"/>
    </source>
</evidence>
<protein>
    <submittedName>
        <fullName evidence="4">Uncharacterized protein</fullName>
    </submittedName>
</protein>
<organism evidence="4 5">
    <name type="scientific">Gymnopus androsaceus JB14</name>
    <dbReference type="NCBI Taxonomy" id="1447944"/>
    <lineage>
        <taxon>Eukaryota</taxon>
        <taxon>Fungi</taxon>
        <taxon>Dikarya</taxon>
        <taxon>Basidiomycota</taxon>
        <taxon>Agaricomycotina</taxon>
        <taxon>Agaricomycetes</taxon>
        <taxon>Agaricomycetidae</taxon>
        <taxon>Agaricales</taxon>
        <taxon>Marasmiineae</taxon>
        <taxon>Omphalotaceae</taxon>
        <taxon>Gymnopus</taxon>
    </lineage>
</organism>
<keyword evidence="2" id="KW-0472">Membrane</keyword>
<accession>A0A6A4HET8</accession>
<feature type="transmembrane region" description="Helical" evidence="2">
    <location>
        <begin position="210"/>
        <end position="234"/>
    </location>
</feature>
<sequence length="286" mass="32062">MKLSALFILAGAGLLQVNASPLRVVFIASEASSLGSTSVEPSNGAAALPPTFHHIHTDGKNNGTRRGCAGARLRQKSKSLSFSISISNTIRHALGMPLIETDLGHNHHSELKDGEVRVHKHHGHSHHHHEQPEDEINVEEEDSERPKHSHHHHKEMQSMHDSEEGPVHHKHHHKHHFHGKGGFHFKGQKDSFLRRLHFSLMALGPWEGRAVAFVLGCGLGVLLRMFWVLTIVAYRTIKGSREEEEISYVPVLNQYDAEEIFVSPPVYIVDEKAPLKEDLKVTEETN</sequence>
<name>A0A6A4HET8_9AGAR</name>
<dbReference type="AlphaFoldDB" id="A0A6A4HET8"/>
<feature type="compositionally biased region" description="Basic residues" evidence="1">
    <location>
        <begin position="168"/>
        <end position="180"/>
    </location>
</feature>
<keyword evidence="2" id="KW-0812">Transmembrane</keyword>
<gene>
    <name evidence="4" type="ORF">BT96DRAFT_1021483</name>
</gene>